<dbReference type="Proteomes" id="UP000016662">
    <property type="component" value="Unassembled WGS sequence"/>
</dbReference>
<organism evidence="9 10">
    <name type="scientific">Ruminococcus callidus ATCC 27760</name>
    <dbReference type="NCBI Taxonomy" id="411473"/>
    <lineage>
        <taxon>Bacteria</taxon>
        <taxon>Bacillati</taxon>
        <taxon>Bacillota</taxon>
        <taxon>Clostridia</taxon>
        <taxon>Eubacteriales</taxon>
        <taxon>Oscillospiraceae</taxon>
        <taxon>Ruminococcus</taxon>
    </lineage>
</organism>
<dbReference type="Pfam" id="PF01336">
    <property type="entry name" value="tRNA_anti-codon"/>
    <property type="match status" value="1"/>
</dbReference>
<dbReference type="HOGENOM" id="CLU_014330_3_2_9"/>
<dbReference type="Gene3D" id="3.30.930.10">
    <property type="entry name" value="Bira Bifunctional Protein, Domain 2"/>
    <property type="match status" value="1"/>
</dbReference>
<comment type="subunit">
    <text evidence="7">Homodimer.</text>
</comment>
<dbReference type="InterPro" id="IPR029351">
    <property type="entry name" value="GAD_dom"/>
</dbReference>
<accession>U2LSK3</accession>
<feature type="binding site" evidence="7">
    <location>
        <begin position="539"/>
        <end position="542"/>
    </location>
    <ligand>
        <name>ATP</name>
        <dbReference type="ChEBI" id="CHEBI:30616"/>
    </ligand>
</feature>
<dbReference type="SUPFAM" id="SSF55261">
    <property type="entry name" value="GAD domain-like"/>
    <property type="match status" value="1"/>
</dbReference>
<dbReference type="GO" id="GO:0006422">
    <property type="term" value="P:aspartyl-tRNA aminoacylation"/>
    <property type="evidence" value="ECO:0007669"/>
    <property type="project" value="UniProtKB-UniRule"/>
</dbReference>
<keyword evidence="2 7" id="KW-0436">Ligase</keyword>
<dbReference type="InterPro" id="IPR004365">
    <property type="entry name" value="NA-bd_OB_tRNA"/>
</dbReference>
<comment type="subcellular location">
    <subcellularLocation>
        <location evidence="7">Cytoplasm</location>
    </subcellularLocation>
</comment>
<dbReference type="GO" id="GO:0005524">
    <property type="term" value="F:ATP binding"/>
    <property type="evidence" value="ECO:0007669"/>
    <property type="project" value="UniProtKB-UniRule"/>
</dbReference>
<comment type="catalytic activity">
    <reaction evidence="7">
        <text>tRNA(Asp) + L-aspartate + ATP = L-aspartyl-tRNA(Asp) + AMP + diphosphate</text>
        <dbReference type="Rhea" id="RHEA:19649"/>
        <dbReference type="Rhea" id="RHEA-COMP:9660"/>
        <dbReference type="Rhea" id="RHEA-COMP:9678"/>
        <dbReference type="ChEBI" id="CHEBI:29991"/>
        <dbReference type="ChEBI" id="CHEBI:30616"/>
        <dbReference type="ChEBI" id="CHEBI:33019"/>
        <dbReference type="ChEBI" id="CHEBI:78442"/>
        <dbReference type="ChEBI" id="CHEBI:78516"/>
        <dbReference type="ChEBI" id="CHEBI:456215"/>
        <dbReference type="EC" id="6.1.1.12"/>
    </reaction>
</comment>
<dbReference type="InterPro" id="IPR004524">
    <property type="entry name" value="Asp-tRNA-ligase_1"/>
</dbReference>
<dbReference type="EC" id="6.1.1.12" evidence="7"/>
<comment type="function">
    <text evidence="7">Catalyzes the attachment of L-aspartate to tRNA(Asp) in a two-step reaction: L-aspartate is first activated by ATP to form Asp-AMP and then transferred to the acceptor end of tRNA(Asp).</text>
</comment>
<dbReference type="InterPro" id="IPR047090">
    <property type="entry name" value="AspRS_core"/>
</dbReference>
<dbReference type="InterPro" id="IPR006195">
    <property type="entry name" value="aa-tRNA-synth_II"/>
</dbReference>
<dbReference type="PANTHER" id="PTHR22594">
    <property type="entry name" value="ASPARTYL/LYSYL-TRNA SYNTHETASE"/>
    <property type="match status" value="1"/>
</dbReference>
<feature type="region of interest" description="Aspartate" evidence="7">
    <location>
        <begin position="203"/>
        <end position="206"/>
    </location>
</feature>
<dbReference type="CDD" id="cd00777">
    <property type="entry name" value="AspRS_core"/>
    <property type="match status" value="1"/>
</dbReference>
<dbReference type="eggNOG" id="COG0173">
    <property type="taxonomic scope" value="Bacteria"/>
</dbReference>
<evidence type="ECO:0000256" key="6">
    <source>
        <dbReference type="ARBA" id="ARBA00023146"/>
    </source>
</evidence>
<evidence type="ECO:0000256" key="7">
    <source>
        <dbReference type="HAMAP-Rule" id="MF_00044"/>
    </source>
</evidence>
<dbReference type="GO" id="GO:0004815">
    <property type="term" value="F:aspartate-tRNA ligase activity"/>
    <property type="evidence" value="ECO:0007669"/>
    <property type="project" value="UniProtKB-UniRule"/>
</dbReference>
<dbReference type="NCBIfam" id="NF001750">
    <property type="entry name" value="PRK00476.1"/>
    <property type="match status" value="1"/>
</dbReference>
<keyword evidence="6 7" id="KW-0030">Aminoacyl-tRNA synthetase</keyword>
<dbReference type="Pfam" id="PF00152">
    <property type="entry name" value="tRNA-synt_2"/>
    <property type="match status" value="1"/>
</dbReference>
<feature type="binding site" evidence="7">
    <location>
        <begin position="225"/>
        <end position="227"/>
    </location>
    <ligand>
        <name>ATP</name>
        <dbReference type="ChEBI" id="CHEBI:30616"/>
    </ligand>
</feature>
<keyword evidence="7" id="KW-0963">Cytoplasm</keyword>
<dbReference type="InterPro" id="IPR012340">
    <property type="entry name" value="NA-bd_OB-fold"/>
</dbReference>
<sequence>MIMDLMQDLRRTCYCGEVTKAGETVVVGGFVQKVRNLGNLIFIDLRDRTGIVQLAFNDQTDRAIFEKAASCHSEYVLLAKGVVAERSSINKDMKTGAVEVLVDDLRVLSKAQTPPFAITDETKTNEELRLKYRYLDLRRAPLQHNLMMRHKIALAAREYFYANNFIEIETPMMMKSTPEGARDYLIPSRVHNGKFYALPQSPQIYKQLLMVAGMDRYIQIARCFRDEDLRADRQPEFTQIDLEMSFVDVEDILQLTEGFVKYLFQKVLHMDITTPLPRMTYQEAMERYGSDKPDTRFGMELQDLSDTVKDVDFMVFRSALEAGGSVRAIVAKNAASVLTRKEIDKLTEKAKGIGAKGLAFIRWNDEKPTCSFAKFLPEGKLDEILSRLDCAKGDVVLIVADKNKVTLPVLGALRLEVAKKLDLIPEGKFNFLWITQFPFFEWNEDTQHWDAMHHPFTMPMDECLPYLDSDPARVTAKAFDLVLNGTELSSGSIRITDYELQEKMFQALGLTDEEIEAKFGFLVEAYHYGAPPHGGLGIGLDRLAMVMLQAESLRDVVAFPKVQNASELMSACPAPVDAESLDVLGIQVTHSEDDE</sequence>
<keyword evidence="5 7" id="KW-0648">Protein biosynthesis</keyword>
<evidence type="ECO:0000313" key="9">
    <source>
        <dbReference type="EMBL" id="ERJ92449.1"/>
    </source>
</evidence>
<name>U2LSK3_9FIRM</name>
<evidence type="ECO:0000259" key="8">
    <source>
        <dbReference type="PROSITE" id="PS50862"/>
    </source>
</evidence>
<comment type="similarity">
    <text evidence="1 7">Belongs to the class-II aminoacyl-tRNA synthetase family. Type 1 subfamily.</text>
</comment>
<feature type="binding site" evidence="7">
    <location>
        <position position="487"/>
    </location>
    <ligand>
        <name>ATP</name>
        <dbReference type="ChEBI" id="CHEBI:30616"/>
    </ligand>
</feature>
<dbReference type="Pfam" id="PF02938">
    <property type="entry name" value="GAD"/>
    <property type="match status" value="1"/>
</dbReference>
<evidence type="ECO:0000256" key="2">
    <source>
        <dbReference type="ARBA" id="ARBA00022598"/>
    </source>
</evidence>
<protein>
    <recommendedName>
        <fullName evidence="7">Aspartate--tRNA ligase</fullName>
        <ecNumber evidence="7">6.1.1.12</ecNumber>
    </recommendedName>
    <alternativeName>
        <fullName evidence="7">Aspartyl-tRNA synthetase</fullName>
        <shortName evidence="7">AspRS</shortName>
    </alternativeName>
</protein>
<dbReference type="SUPFAM" id="SSF55681">
    <property type="entry name" value="Class II aaRS and biotin synthetases"/>
    <property type="match status" value="1"/>
</dbReference>
<feature type="binding site" evidence="7">
    <location>
        <position position="225"/>
    </location>
    <ligand>
        <name>L-aspartate</name>
        <dbReference type="ChEBI" id="CHEBI:29991"/>
    </ligand>
</feature>
<dbReference type="GO" id="GO:0005737">
    <property type="term" value="C:cytoplasm"/>
    <property type="evidence" value="ECO:0007669"/>
    <property type="project" value="UniProtKB-SubCell"/>
</dbReference>
<proteinExistence type="inferred from homology"/>
<dbReference type="PANTHER" id="PTHR22594:SF5">
    <property type="entry name" value="ASPARTATE--TRNA LIGASE, MITOCHONDRIAL"/>
    <property type="match status" value="1"/>
</dbReference>
<dbReference type="GO" id="GO:0016740">
    <property type="term" value="F:transferase activity"/>
    <property type="evidence" value="ECO:0007669"/>
    <property type="project" value="UniProtKB-ARBA"/>
</dbReference>
<dbReference type="AlphaFoldDB" id="U2LSK3"/>
<keyword evidence="4 7" id="KW-0067">ATP-binding</keyword>
<dbReference type="EMBL" id="AWVF01000295">
    <property type="protein sequence ID" value="ERJ92449.1"/>
    <property type="molecule type" value="Genomic_DNA"/>
</dbReference>
<dbReference type="CDD" id="cd04317">
    <property type="entry name" value="EcAspRS_like_N"/>
    <property type="match status" value="1"/>
</dbReference>
<dbReference type="PRINTS" id="PR01042">
    <property type="entry name" value="TRNASYNTHASP"/>
</dbReference>
<comment type="caution">
    <text evidence="7">Lacks conserved residue(s) required for the propagation of feature annotation.</text>
</comment>
<comment type="caution">
    <text evidence="9">The sequence shown here is derived from an EMBL/GenBank/DDBJ whole genome shotgun (WGS) entry which is preliminary data.</text>
</comment>
<dbReference type="PATRIC" id="fig|411473.3.peg.2022"/>
<feature type="binding site" evidence="7">
    <location>
        <position position="179"/>
    </location>
    <ligand>
        <name>L-aspartate</name>
        <dbReference type="ChEBI" id="CHEBI:29991"/>
    </ligand>
</feature>
<evidence type="ECO:0000256" key="5">
    <source>
        <dbReference type="ARBA" id="ARBA00022917"/>
    </source>
</evidence>
<gene>
    <name evidence="7" type="primary">aspS</name>
    <name evidence="9" type="ORF">RUMCAL_02429</name>
</gene>
<dbReference type="Gene3D" id="3.30.1360.30">
    <property type="entry name" value="GAD-like domain"/>
    <property type="match status" value="1"/>
</dbReference>
<reference evidence="9 10" key="1">
    <citation type="submission" date="2013-07" db="EMBL/GenBank/DDBJ databases">
        <authorList>
            <person name="Weinstock G."/>
            <person name="Sodergren E."/>
            <person name="Wylie T."/>
            <person name="Fulton L."/>
            <person name="Fulton R."/>
            <person name="Fronick C."/>
            <person name="O'Laughlin M."/>
            <person name="Godfrey J."/>
            <person name="Miner T."/>
            <person name="Herter B."/>
            <person name="Appelbaum E."/>
            <person name="Cordes M."/>
            <person name="Lek S."/>
            <person name="Wollam A."/>
            <person name="Pepin K.H."/>
            <person name="Palsikar V.B."/>
            <person name="Mitreva M."/>
            <person name="Wilson R.K."/>
        </authorList>
    </citation>
    <scope>NUCLEOTIDE SEQUENCE [LARGE SCALE GENOMIC DNA]</scope>
    <source>
        <strain evidence="9 10">ATCC 27760</strain>
    </source>
</reference>
<dbReference type="InterPro" id="IPR047089">
    <property type="entry name" value="Asp-tRNA-ligase_1_N"/>
</dbReference>
<dbReference type="InterPro" id="IPR002312">
    <property type="entry name" value="Asp/Asn-tRNA-synth_IIb"/>
</dbReference>
<dbReference type="InterPro" id="IPR004364">
    <property type="entry name" value="Aa-tRNA-synt_II"/>
</dbReference>
<dbReference type="STRING" id="411473.RUMCAL_02429"/>
<dbReference type="GO" id="GO:0140096">
    <property type="term" value="F:catalytic activity, acting on a protein"/>
    <property type="evidence" value="ECO:0007669"/>
    <property type="project" value="UniProtKB-ARBA"/>
</dbReference>
<dbReference type="SUPFAM" id="SSF50249">
    <property type="entry name" value="Nucleic acid-binding proteins"/>
    <property type="match status" value="1"/>
</dbReference>
<dbReference type="Gene3D" id="2.40.50.140">
    <property type="entry name" value="Nucleic acid-binding proteins"/>
    <property type="match status" value="1"/>
</dbReference>
<dbReference type="InterPro" id="IPR045864">
    <property type="entry name" value="aa-tRNA-synth_II/BPL/LPL"/>
</dbReference>
<evidence type="ECO:0000313" key="10">
    <source>
        <dbReference type="Proteomes" id="UP000016662"/>
    </source>
</evidence>
<dbReference type="InterPro" id="IPR004115">
    <property type="entry name" value="GAD-like_sf"/>
</dbReference>
<evidence type="ECO:0000256" key="3">
    <source>
        <dbReference type="ARBA" id="ARBA00022741"/>
    </source>
</evidence>
<feature type="domain" description="Aminoacyl-transfer RNA synthetases class-II family profile" evidence="8">
    <location>
        <begin position="146"/>
        <end position="560"/>
    </location>
</feature>
<dbReference type="GO" id="GO:0003676">
    <property type="term" value="F:nucleic acid binding"/>
    <property type="evidence" value="ECO:0007669"/>
    <property type="project" value="InterPro"/>
</dbReference>
<keyword evidence="3 7" id="KW-0547">Nucleotide-binding</keyword>
<evidence type="ECO:0000256" key="1">
    <source>
        <dbReference type="ARBA" id="ARBA00006303"/>
    </source>
</evidence>
<dbReference type="HAMAP" id="MF_00044">
    <property type="entry name" value="Asp_tRNA_synth_type1"/>
    <property type="match status" value="1"/>
</dbReference>
<keyword evidence="10" id="KW-1185">Reference proteome</keyword>
<feature type="binding site" evidence="7">
    <location>
        <position position="494"/>
    </location>
    <ligand>
        <name>L-aspartate</name>
        <dbReference type="ChEBI" id="CHEBI:29991"/>
    </ligand>
</feature>
<evidence type="ECO:0000256" key="4">
    <source>
        <dbReference type="ARBA" id="ARBA00022840"/>
    </source>
</evidence>
<feature type="binding site" evidence="7">
    <location>
        <position position="234"/>
    </location>
    <ligand>
        <name>ATP</name>
        <dbReference type="ChEBI" id="CHEBI:30616"/>
    </ligand>
</feature>
<feature type="binding site" evidence="7">
    <location>
        <position position="453"/>
    </location>
    <ligand>
        <name>L-aspartate</name>
        <dbReference type="ChEBI" id="CHEBI:29991"/>
    </ligand>
</feature>
<dbReference type="PROSITE" id="PS50862">
    <property type="entry name" value="AA_TRNA_LIGASE_II"/>
    <property type="match status" value="1"/>
</dbReference>
<dbReference type="NCBIfam" id="TIGR00459">
    <property type="entry name" value="aspS_bact"/>
    <property type="match status" value="1"/>
</dbReference>